<organism evidence="2">
    <name type="scientific">Rhodothermus marinus</name>
    <name type="common">Rhodothermus obamensis</name>
    <dbReference type="NCBI Taxonomy" id="29549"/>
    <lineage>
        <taxon>Bacteria</taxon>
        <taxon>Pseudomonadati</taxon>
        <taxon>Rhodothermota</taxon>
        <taxon>Rhodothermia</taxon>
        <taxon>Rhodothermales</taxon>
        <taxon>Rhodothermaceae</taxon>
        <taxon>Rhodothermus</taxon>
    </lineage>
</organism>
<dbReference type="PANTHER" id="PTHR43190">
    <property type="entry name" value="N-ACETYL-D-GLUCOSAMINE KINASE"/>
    <property type="match status" value="1"/>
</dbReference>
<dbReference type="InterPro" id="IPR052519">
    <property type="entry name" value="Euk-type_GlcNAc_Kinase"/>
</dbReference>
<reference evidence="2" key="1">
    <citation type="journal article" date="2020" name="mSystems">
        <title>Genome- and Community-Level Interaction Insights into Carbon Utilization and Element Cycling Functions of Hydrothermarchaeota in Hydrothermal Sediment.</title>
        <authorList>
            <person name="Zhou Z."/>
            <person name="Liu Y."/>
            <person name="Xu W."/>
            <person name="Pan J."/>
            <person name="Luo Z.H."/>
            <person name="Li M."/>
        </authorList>
    </citation>
    <scope>NUCLEOTIDE SEQUENCE [LARGE SCALE GENOMIC DNA]</scope>
    <source>
        <strain evidence="2">SpSt-143</strain>
    </source>
</reference>
<gene>
    <name evidence="2" type="ORF">ENO59_10220</name>
</gene>
<comment type="caution">
    <text evidence="2">The sequence shown here is derived from an EMBL/GenBank/DDBJ whole genome shotgun (WGS) entry which is preliminary data.</text>
</comment>
<accession>A0A7V2B227</accession>
<dbReference type="Gene3D" id="3.30.420.40">
    <property type="match status" value="2"/>
</dbReference>
<dbReference type="InterPro" id="IPR002731">
    <property type="entry name" value="ATPase_BadF"/>
</dbReference>
<dbReference type="Pfam" id="PF01869">
    <property type="entry name" value="BcrAD_BadFG"/>
    <property type="match status" value="1"/>
</dbReference>
<protein>
    <submittedName>
        <fullName evidence="2">ATPase</fullName>
    </submittedName>
</protein>
<name>A0A7V2B227_RHOMR</name>
<evidence type="ECO:0000313" key="2">
    <source>
        <dbReference type="EMBL" id="HER96870.1"/>
    </source>
</evidence>
<dbReference type="SUPFAM" id="SSF53067">
    <property type="entry name" value="Actin-like ATPase domain"/>
    <property type="match status" value="2"/>
</dbReference>
<dbReference type="InterPro" id="IPR043129">
    <property type="entry name" value="ATPase_NBD"/>
</dbReference>
<dbReference type="AlphaFoldDB" id="A0A7V2B227"/>
<dbReference type="EMBL" id="DSGB01000006">
    <property type="protein sequence ID" value="HER96870.1"/>
    <property type="molecule type" value="Genomic_DNA"/>
</dbReference>
<sequence length="310" mass="33399">MDTQQLFIGLDVGGSSTELLAESDLTQTRVHLYGPGANLQRVGFEQTVAVLQELIEQALRHYVGAIGLFICAGIAGAGRKKDQELVARRLQQVLSDGGRSVQVRVVHDAEIALEAAFEGESGVVIIAGTGSVLLGRSLSGQIEVVGGWGYLLGDEGSGFALGRAGLQAVAHALDGGPATRLRELLAERFGLSERDAIIHHVYQDRWPVQEFAPVVLEAARAGDAVALRIVEEQVAQLVAQVDWLLWKLEAVRPCIALAGGLTREPFYVECLCRKLQSVLPDWSVEVEQRRPVEGALLLARRMLAEASAKV</sequence>
<dbReference type="PANTHER" id="PTHR43190:SF3">
    <property type="entry name" value="N-ACETYL-D-GLUCOSAMINE KINASE"/>
    <property type="match status" value="1"/>
</dbReference>
<feature type="domain" description="ATPase BadF/BadG/BcrA/BcrD type" evidence="1">
    <location>
        <begin position="8"/>
        <end position="299"/>
    </location>
</feature>
<proteinExistence type="predicted"/>
<evidence type="ECO:0000259" key="1">
    <source>
        <dbReference type="Pfam" id="PF01869"/>
    </source>
</evidence>
<dbReference type="CDD" id="cd24007">
    <property type="entry name" value="ASKHA_NBD_eukNAGK-like"/>
    <property type="match status" value="1"/>
</dbReference>